<gene>
    <name evidence="1" type="ORF">GCM10017771_00810</name>
</gene>
<accession>A0A919L0V5</accession>
<dbReference type="Gene3D" id="2.70.98.50">
    <property type="entry name" value="putative glycoside hydrolase family protein from bacillus halodurans"/>
    <property type="match status" value="1"/>
</dbReference>
<reference evidence="1" key="1">
    <citation type="journal article" date="2014" name="Int. J. Syst. Evol. Microbiol.">
        <title>Complete genome sequence of Corynebacterium casei LMG S-19264T (=DSM 44701T), isolated from a smear-ripened cheese.</title>
        <authorList>
            <consortium name="US DOE Joint Genome Institute (JGI-PGF)"/>
            <person name="Walter F."/>
            <person name="Albersmeier A."/>
            <person name="Kalinowski J."/>
            <person name="Ruckert C."/>
        </authorList>
    </citation>
    <scope>NUCLEOTIDE SEQUENCE</scope>
    <source>
        <strain evidence="1">CGMCC 4.7403</strain>
    </source>
</reference>
<dbReference type="Proteomes" id="UP000603227">
    <property type="component" value="Unassembled WGS sequence"/>
</dbReference>
<name>A0A919L0V5_9ACTN</name>
<sequence>MVFRYSWDSVGATTLTLLLDARTDYKLEAAAGWRGADPHPVIAKALAKAAARSYDELTLPSRACRVLQRCASWATRSRPRPP</sequence>
<evidence type="ECO:0000313" key="2">
    <source>
        <dbReference type="Proteomes" id="UP000603227"/>
    </source>
</evidence>
<keyword evidence="2" id="KW-1185">Reference proteome</keyword>
<dbReference type="AlphaFoldDB" id="A0A919L0V5"/>
<evidence type="ECO:0000313" key="1">
    <source>
        <dbReference type="EMBL" id="GHH80740.1"/>
    </source>
</evidence>
<reference evidence="1" key="2">
    <citation type="submission" date="2020-09" db="EMBL/GenBank/DDBJ databases">
        <authorList>
            <person name="Sun Q."/>
            <person name="Zhou Y."/>
        </authorList>
    </citation>
    <scope>NUCLEOTIDE SEQUENCE</scope>
    <source>
        <strain evidence="1">CGMCC 4.7403</strain>
    </source>
</reference>
<dbReference type="EMBL" id="BNAT01000001">
    <property type="protein sequence ID" value="GHH80740.1"/>
    <property type="molecule type" value="Genomic_DNA"/>
</dbReference>
<organism evidence="1 2">
    <name type="scientific">Streptomyces capitiformicae</name>
    <dbReference type="NCBI Taxonomy" id="2014920"/>
    <lineage>
        <taxon>Bacteria</taxon>
        <taxon>Bacillati</taxon>
        <taxon>Actinomycetota</taxon>
        <taxon>Actinomycetes</taxon>
        <taxon>Kitasatosporales</taxon>
        <taxon>Streptomycetaceae</taxon>
        <taxon>Streptomyces</taxon>
    </lineage>
</organism>
<comment type="caution">
    <text evidence="1">The sequence shown here is derived from an EMBL/GenBank/DDBJ whole genome shotgun (WGS) entry which is preliminary data.</text>
</comment>
<proteinExistence type="predicted"/>
<protein>
    <submittedName>
        <fullName evidence="1">Uncharacterized protein</fullName>
    </submittedName>
</protein>